<dbReference type="HAMAP" id="MF_00184">
    <property type="entry name" value="Thr_tRNA_synth"/>
    <property type="match status" value="1"/>
</dbReference>
<dbReference type="InterPro" id="IPR002314">
    <property type="entry name" value="aa-tRNA-synt_IIb"/>
</dbReference>
<accession>B3T4K7</accession>
<dbReference type="InterPro" id="IPR047246">
    <property type="entry name" value="ThrRS_anticodon"/>
</dbReference>
<dbReference type="Gene3D" id="3.40.50.800">
    <property type="entry name" value="Anticodon-binding domain"/>
    <property type="match status" value="1"/>
</dbReference>
<dbReference type="InterPro" id="IPR002320">
    <property type="entry name" value="Thr-tRNA-ligase_IIa"/>
</dbReference>
<evidence type="ECO:0000256" key="6">
    <source>
        <dbReference type="ARBA" id="ARBA00022723"/>
    </source>
</evidence>
<evidence type="ECO:0000256" key="7">
    <source>
        <dbReference type="ARBA" id="ARBA00022741"/>
    </source>
</evidence>
<evidence type="ECO:0000256" key="12">
    <source>
        <dbReference type="ARBA" id="ARBA00023146"/>
    </source>
</evidence>
<dbReference type="EC" id="6.1.1.3" evidence="2"/>
<dbReference type="InterPro" id="IPR004154">
    <property type="entry name" value="Anticodon-bd"/>
</dbReference>
<dbReference type="Gene3D" id="3.30.54.20">
    <property type="match status" value="1"/>
</dbReference>
<dbReference type="InterPro" id="IPR033728">
    <property type="entry name" value="ThrRS_core"/>
</dbReference>
<dbReference type="SMART" id="SM00863">
    <property type="entry name" value="tRNA_SAD"/>
    <property type="match status" value="1"/>
</dbReference>
<dbReference type="PRINTS" id="PR01047">
    <property type="entry name" value="TRNASYNTHTHR"/>
</dbReference>
<dbReference type="NCBIfam" id="TIGR00418">
    <property type="entry name" value="thrS"/>
    <property type="match status" value="1"/>
</dbReference>
<dbReference type="PANTHER" id="PTHR11451:SF44">
    <property type="entry name" value="THREONINE--TRNA LIGASE, CHLOROPLASTIC_MITOCHONDRIAL 2"/>
    <property type="match status" value="1"/>
</dbReference>
<evidence type="ECO:0000256" key="11">
    <source>
        <dbReference type="ARBA" id="ARBA00022917"/>
    </source>
</evidence>
<evidence type="ECO:0000256" key="1">
    <source>
        <dbReference type="ARBA" id="ARBA00008226"/>
    </source>
</evidence>
<dbReference type="SUPFAM" id="SSF52954">
    <property type="entry name" value="Class II aaRS ABD-related"/>
    <property type="match status" value="1"/>
</dbReference>
<evidence type="ECO:0000256" key="2">
    <source>
        <dbReference type="ARBA" id="ARBA00013163"/>
    </source>
</evidence>
<evidence type="ECO:0000313" key="16">
    <source>
        <dbReference type="EMBL" id="ABZ07523.1"/>
    </source>
</evidence>
<evidence type="ECO:0000256" key="3">
    <source>
        <dbReference type="ARBA" id="ARBA00022490"/>
    </source>
</evidence>
<evidence type="ECO:0000259" key="15">
    <source>
        <dbReference type="PROSITE" id="PS50862"/>
    </source>
</evidence>
<organism evidence="16">
    <name type="scientific">uncultured marine microorganism HF4000_ANIW137I15</name>
    <dbReference type="NCBI Taxonomy" id="455531"/>
    <lineage>
        <taxon>unclassified sequences</taxon>
        <taxon>environmental samples</taxon>
    </lineage>
</organism>
<dbReference type="SUPFAM" id="SSF55186">
    <property type="entry name" value="ThrRS/AlaRS common domain"/>
    <property type="match status" value="1"/>
</dbReference>
<dbReference type="Gene3D" id="3.30.930.10">
    <property type="entry name" value="Bira Bifunctional Protein, Domain 2"/>
    <property type="match status" value="1"/>
</dbReference>
<keyword evidence="4" id="KW-0820">tRNA-binding</keyword>
<dbReference type="Pfam" id="PF07973">
    <property type="entry name" value="tRNA_SAD"/>
    <property type="match status" value="1"/>
</dbReference>
<evidence type="ECO:0000256" key="9">
    <source>
        <dbReference type="ARBA" id="ARBA00022840"/>
    </source>
</evidence>
<dbReference type="FunFam" id="3.30.54.20:FF:000002">
    <property type="entry name" value="Threonine--tRNA ligase"/>
    <property type="match status" value="1"/>
</dbReference>
<evidence type="ECO:0000256" key="5">
    <source>
        <dbReference type="ARBA" id="ARBA00022598"/>
    </source>
</evidence>
<dbReference type="Pfam" id="PF00587">
    <property type="entry name" value="tRNA-synt_2b"/>
    <property type="match status" value="1"/>
</dbReference>
<keyword evidence="7" id="KW-0547">Nucleotide-binding</keyword>
<name>B3T4K7_9ZZZZ</name>
<reference evidence="16" key="1">
    <citation type="journal article" date="2008" name="ISME J.">
        <title>Genomic patterns of recombination, clonal divergence and environment in marine microbial populations.</title>
        <authorList>
            <person name="Konstantinidis K.T."/>
            <person name="Delong E.F."/>
        </authorList>
    </citation>
    <scope>NUCLEOTIDE SEQUENCE</scope>
</reference>
<dbReference type="GO" id="GO:0000049">
    <property type="term" value="F:tRNA binding"/>
    <property type="evidence" value="ECO:0007669"/>
    <property type="project" value="UniProtKB-KW"/>
</dbReference>
<dbReference type="PROSITE" id="PS50862">
    <property type="entry name" value="AA_TRNA_LIGASE_II"/>
    <property type="match status" value="1"/>
</dbReference>
<keyword evidence="5" id="KW-0436">Ligase</keyword>
<dbReference type="Gene3D" id="3.30.980.10">
    <property type="entry name" value="Threonyl-trna Synthetase, Chain A, domain 2"/>
    <property type="match status" value="1"/>
</dbReference>
<keyword evidence="11" id="KW-0648">Protein biosynthesis</keyword>
<evidence type="ECO:0000256" key="8">
    <source>
        <dbReference type="ARBA" id="ARBA00022833"/>
    </source>
</evidence>
<proteinExistence type="inferred from homology"/>
<dbReference type="EMBL" id="EU016602">
    <property type="protein sequence ID" value="ABZ07523.1"/>
    <property type="molecule type" value="Genomic_DNA"/>
</dbReference>
<dbReference type="CDD" id="cd00771">
    <property type="entry name" value="ThrRS_core"/>
    <property type="match status" value="1"/>
</dbReference>
<comment type="similarity">
    <text evidence="1">Belongs to the class-II aminoacyl-tRNA synthetase family.</text>
</comment>
<dbReference type="GO" id="GO:0043039">
    <property type="term" value="P:tRNA aminoacylation"/>
    <property type="evidence" value="ECO:0007669"/>
    <property type="project" value="InterPro"/>
</dbReference>
<dbReference type="FunFam" id="3.40.50.800:FF:000001">
    <property type="entry name" value="Threonine--tRNA ligase"/>
    <property type="match status" value="1"/>
</dbReference>
<dbReference type="GO" id="GO:0046872">
    <property type="term" value="F:metal ion binding"/>
    <property type="evidence" value="ECO:0007669"/>
    <property type="project" value="UniProtKB-KW"/>
</dbReference>
<evidence type="ECO:0000256" key="10">
    <source>
        <dbReference type="ARBA" id="ARBA00022884"/>
    </source>
</evidence>
<dbReference type="GO" id="GO:0005524">
    <property type="term" value="F:ATP binding"/>
    <property type="evidence" value="ECO:0007669"/>
    <property type="project" value="UniProtKB-KW"/>
</dbReference>
<dbReference type="InterPro" id="IPR006195">
    <property type="entry name" value="aa-tRNA-synth_II"/>
</dbReference>
<dbReference type="InterPro" id="IPR018163">
    <property type="entry name" value="Thr/Ala-tRNA-synth_IIc_edit"/>
</dbReference>
<keyword evidence="6" id="KW-0479">Metal-binding</keyword>
<dbReference type="FunFam" id="3.30.930.10:FF:000002">
    <property type="entry name" value="Threonine--tRNA ligase"/>
    <property type="match status" value="1"/>
</dbReference>
<keyword evidence="8" id="KW-0862">Zinc</keyword>
<keyword evidence="3" id="KW-0963">Cytoplasm</keyword>
<evidence type="ECO:0000256" key="4">
    <source>
        <dbReference type="ARBA" id="ARBA00022555"/>
    </source>
</evidence>
<sequence length="627" mass="71971">MTAPEVPTDTRAATRKMTSSGPLVWKVGDQLVDLVAKDDKAEAREITFDDPEGRQVYHHSTAHIMAEAVQDLFPGTKVTIGPPIENGFYYDFDRDEPFTPDDLERIETRMREIRAENRPFVREPVSKEEARKLFQERDEPYKLELLDGIPDETVSIYRQGEWLDLCRGPHVPSTGFIEAVKLLSVAGAYWRGDERNKMLQRIYGTSFPTQEALDEHLAHLEEARRRDHRVLGKELGLFLIHEQAGSGLVYWLPHGAVLRKVIERFWEDEHVRRGYELVVIPHLVHSRLFRTSGHYDFYKENMFTLEVDGEEYVAKPMNCPGHILIYQNERRSYRDLPIRYAEMGTVYRNERSGVLHGMLRVRGFTQDDAHIFCTPEQLPGEILGVLDMTLFMLATFGFERFEIELSVRDPAHPEKYAGSDDEWKAAEASLVQALDERSLPYRRCEGEAVFYGPKIDVKIVDALGRGWQASTIQFDFNLPRRFDLKYVGADGDFHTPYMVHRALLGSLERFVGALIEHTAGAFPLWLSPVQVKVLPITERNHDHARRVAASLKESGLRVDVDDRNEKLGYKIRQGRLERTPYLLVIGDREQESQQVAVRDRTEGNLGAMGLDAFLDRVQPEMAPRTPA</sequence>
<dbReference type="Pfam" id="PF03129">
    <property type="entry name" value="HGTP_anticodon"/>
    <property type="match status" value="1"/>
</dbReference>
<evidence type="ECO:0000256" key="14">
    <source>
        <dbReference type="ARBA" id="ARBA00049515"/>
    </source>
</evidence>
<protein>
    <recommendedName>
        <fullName evidence="2">threonine--tRNA ligase</fullName>
        <ecNumber evidence="2">6.1.1.3</ecNumber>
    </recommendedName>
    <alternativeName>
        <fullName evidence="13">Threonyl-tRNA synthetase</fullName>
    </alternativeName>
</protein>
<dbReference type="InterPro" id="IPR036621">
    <property type="entry name" value="Anticodon-bd_dom_sf"/>
</dbReference>
<dbReference type="SUPFAM" id="SSF55681">
    <property type="entry name" value="Class II aaRS and biotin synthetases"/>
    <property type="match status" value="1"/>
</dbReference>
<keyword evidence="10" id="KW-0694">RNA-binding</keyword>
<dbReference type="InterPro" id="IPR045864">
    <property type="entry name" value="aa-tRNA-synth_II/BPL/LPL"/>
</dbReference>
<dbReference type="InterPro" id="IPR012947">
    <property type="entry name" value="tRNA_SAD"/>
</dbReference>
<dbReference type="GO" id="GO:0004829">
    <property type="term" value="F:threonine-tRNA ligase activity"/>
    <property type="evidence" value="ECO:0007669"/>
    <property type="project" value="UniProtKB-EC"/>
</dbReference>
<gene>
    <name evidence="16" type="ORF">ALOHA_HF4000ANIW137I15ctg3g6</name>
</gene>
<dbReference type="CDD" id="cd00860">
    <property type="entry name" value="ThrRS_anticodon"/>
    <property type="match status" value="1"/>
</dbReference>
<dbReference type="PANTHER" id="PTHR11451">
    <property type="entry name" value="THREONINE-TRNA LIGASE"/>
    <property type="match status" value="1"/>
</dbReference>
<keyword evidence="12 16" id="KW-0030">Aminoacyl-tRNA synthetase</keyword>
<evidence type="ECO:0000256" key="13">
    <source>
        <dbReference type="ARBA" id="ARBA00031900"/>
    </source>
</evidence>
<feature type="domain" description="Aminoacyl-transfer RNA synthetases class-II family profile" evidence="15">
    <location>
        <begin position="227"/>
        <end position="523"/>
    </location>
</feature>
<keyword evidence="9" id="KW-0067">ATP-binding</keyword>
<comment type="catalytic activity">
    <reaction evidence="14">
        <text>tRNA(Thr) + L-threonine + ATP = L-threonyl-tRNA(Thr) + AMP + diphosphate + H(+)</text>
        <dbReference type="Rhea" id="RHEA:24624"/>
        <dbReference type="Rhea" id="RHEA-COMP:9670"/>
        <dbReference type="Rhea" id="RHEA-COMP:9704"/>
        <dbReference type="ChEBI" id="CHEBI:15378"/>
        <dbReference type="ChEBI" id="CHEBI:30616"/>
        <dbReference type="ChEBI" id="CHEBI:33019"/>
        <dbReference type="ChEBI" id="CHEBI:57926"/>
        <dbReference type="ChEBI" id="CHEBI:78442"/>
        <dbReference type="ChEBI" id="CHEBI:78534"/>
        <dbReference type="ChEBI" id="CHEBI:456215"/>
        <dbReference type="EC" id="6.1.1.3"/>
    </reaction>
</comment>
<dbReference type="AlphaFoldDB" id="B3T4K7"/>
<dbReference type="FunFam" id="3.30.980.10:FF:000005">
    <property type="entry name" value="Threonyl-tRNA synthetase, mitochondrial"/>
    <property type="match status" value="1"/>
</dbReference>